<dbReference type="InterPro" id="IPR026555">
    <property type="entry name" value="NSL3/Tex30"/>
</dbReference>
<dbReference type="InterPro" id="IPR029058">
    <property type="entry name" value="AB_hydrolase_fold"/>
</dbReference>
<dbReference type="SUPFAM" id="SSF53474">
    <property type="entry name" value="alpha/beta-Hydrolases"/>
    <property type="match status" value="1"/>
</dbReference>
<name>A0A7X1ZFF3_9PROT</name>
<feature type="domain" description="KANL3/Tex30 alpha/beta hydrolase-like" evidence="1">
    <location>
        <begin position="18"/>
        <end position="205"/>
    </location>
</feature>
<evidence type="ECO:0000259" key="1">
    <source>
        <dbReference type="Pfam" id="PF20408"/>
    </source>
</evidence>
<dbReference type="InterPro" id="IPR046879">
    <property type="entry name" value="KANL3/Tex30_Abhydrolase"/>
</dbReference>
<reference evidence="2 3" key="1">
    <citation type="submission" date="2019-10" db="EMBL/GenBank/DDBJ databases">
        <title>Draft whole-genome sequence of the purple nonsulfur photosynthetic bacterium Roseospira navarrensis DSM 15114.</title>
        <authorList>
            <person name="Kyndt J.A."/>
            <person name="Meyer T.E."/>
        </authorList>
    </citation>
    <scope>NUCLEOTIDE SEQUENCE [LARGE SCALE GENOMIC DNA]</scope>
    <source>
        <strain evidence="2 3">DSM 15114</strain>
    </source>
</reference>
<gene>
    <name evidence="2" type="ORF">GHC57_13775</name>
</gene>
<dbReference type="Gene3D" id="3.40.50.1820">
    <property type="entry name" value="alpha/beta hydrolase"/>
    <property type="match status" value="1"/>
</dbReference>
<evidence type="ECO:0000313" key="2">
    <source>
        <dbReference type="EMBL" id="MQX37588.1"/>
    </source>
</evidence>
<dbReference type="AlphaFoldDB" id="A0A7X1ZFF3"/>
<organism evidence="2 3">
    <name type="scientific">Roseospira navarrensis</name>
    <dbReference type="NCBI Taxonomy" id="140058"/>
    <lineage>
        <taxon>Bacteria</taxon>
        <taxon>Pseudomonadati</taxon>
        <taxon>Pseudomonadota</taxon>
        <taxon>Alphaproteobacteria</taxon>
        <taxon>Rhodospirillales</taxon>
        <taxon>Rhodospirillaceae</taxon>
        <taxon>Roseospira</taxon>
    </lineage>
</organism>
<keyword evidence="2" id="KW-0378">Hydrolase</keyword>
<dbReference type="PANTHER" id="PTHR13136">
    <property type="entry name" value="TESTIS DEVELOPMENT PROTEIN PRTD"/>
    <property type="match status" value="1"/>
</dbReference>
<dbReference type="GO" id="GO:0016787">
    <property type="term" value="F:hydrolase activity"/>
    <property type="evidence" value="ECO:0007669"/>
    <property type="project" value="UniProtKB-KW"/>
</dbReference>
<protein>
    <submittedName>
        <fullName evidence="2">Alpha/beta hydrolase</fullName>
    </submittedName>
</protein>
<dbReference type="OrthoDB" id="652634at2"/>
<dbReference type="RefSeq" id="WP_153345223.1">
    <property type="nucleotide sequence ID" value="NZ_WIVE01000048.1"/>
</dbReference>
<proteinExistence type="predicted"/>
<sequence>MSDHPAPVLETGPADGPRLLLAHGAGAPMDSDWMAAVAGGLADAGVRVIRFEFPYMARRRDDGRRRPPDREPILLDTWRALIAAHGPADRLVIGGKSMGGRMASLIADAEGVRGLVCLGYPFHPPGKPDRLRTAHLEGLRTPTLICQGTRDTLGGRTTVEAVALSASIRLCWLEDGDHGFKPRKASGHTEAAHLATAVAETAAFVHALAGQGLGS</sequence>
<dbReference type="Pfam" id="PF20408">
    <property type="entry name" value="Abhydrolase_11"/>
    <property type="match status" value="1"/>
</dbReference>
<dbReference type="Proteomes" id="UP000434582">
    <property type="component" value="Unassembled WGS sequence"/>
</dbReference>
<dbReference type="EMBL" id="WIVE01000048">
    <property type="protein sequence ID" value="MQX37588.1"/>
    <property type="molecule type" value="Genomic_DNA"/>
</dbReference>
<dbReference type="PANTHER" id="PTHR13136:SF11">
    <property type="entry name" value="TESTIS-EXPRESSED PROTEIN 30"/>
    <property type="match status" value="1"/>
</dbReference>
<comment type="caution">
    <text evidence="2">The sequence shown here is derived from an EMBL/GenBank/DDBJ whole genome shotgun (WGS) entry which is preliminary data.</text>
</comment>
<accession>A0A7X1ZFF3</accession>
<evidence type="ECO:0000313" key="3">
    <source>
        <dbReference type="Proteomes" id="UP000434582"/>
    </source>
</evidence>
<keyword evidence="3" id="KW-1185">Reference proteome</keyword>